<name>A0A8J5C684_ZINOF</name>
<dbReference type="EMBL" id="JACMSC010000022">
    <property type="protein sequence ID" value="KAG6467945.1"/>
    <property type="molecule type" value="Genomic_DNA"/>
</dbReference>
<reference evidence="5 6" key="1">
    <citation type="submission" date="2020-08" db="EMBL/GenBank/DDBJ databases">
        <title>Plant Genome Project.</title>
        <authorList>
            <person name="Zhang R.-G."/>
        </authorList>
    </citation>
    <scope>NUCLEOTIDE SEQUENCE [LARGE SCALE GENOMIC DNA]</scope>
    <source>
        <tissue evidence="5">Rhizome</tissue>
    </source>
</reference>
<evidence type="ECO:0000313" key="6">
    <source>
        <dbReference type="Proteomes" id="UP000734854"/>
    </source>
</evidence>
<dbReference type="AlphaFoldDB" id="A0A8J5C684"/>
<dbReference type="PANTHER" id="PTHR38366:SF1">
    <property type="entry name" value="PROTEIN TILLER ANGLE CONTROL 1"/>
    <property type="match status" value="1"/>
</dbReference>
<dbReference type="InterPro" id="IPR044989">
    <property type="entry name" value="TAC1"/>
</dbReference>
<gene>
    <name evidence="5" type="ORF">ZIOFF_072510</name>
</gene>
<evidence type="ECO:0000256" key="4">
    <source>
        <dbReference type="SAM" id="MobiDB-lite"/>
    </source>
</evidence>
<comment type="similarity">
    <text evidence="2">Belongs to the TAC family.</text>
</comment>
<evidence type="ECO:0000256" key="3">
    <source>
        <dbReference type="ARBA" id="ARBA00026138"/>
    </source>
</evidence>
<protein>
    <recommendedName>
        <fullName evidence="3">Protein TILLER ANGLE CONTROL 1</fullName>
    </recommendedName>
</protein>
<keyword evidence="6" id="KW-1185">Reference proteome</keyword>
<proteinExistence type="inferred from homology"/>
<dbReference type="GO" id="GO:0001763">
    <property type="term" value="P:morphogenesis of a branching structure"/>
    <property type="evidence" value="ECO:0007669"/>
    <property type="project" value="InterPro"/>
</dbReference>
<evidence type="ECO:0000256" key="1">
    <source>
        <dbReference type="ARBA" id="ARBA00022604"/>
    </source>
</evidence>
<organism evidence="5 6">
    <name type="scientific">Zingiber officinale</name>
    <name type="common">Ginger</name>
    <name type="synonym">Amomum zingiber</name>
    <dbReference type="NCBI Taxonomy" id="94328"/>
    <lineage>
        <taxon>Eukaryota</taxon>
        <taxon>Viridiplantae</taxon>
        <taxon>Streptophyta</taxon>
        <taxon>Embryophyta</taxon>
        <taxon>Tracheophyta</taxon>
        <taxon>Spermatophyta</taxon>
        <taxon>Magnoliopsida</taxon>
        <taxon>Liliopsida</taxon>
        <taxon>Zingiberales</taxon>
        <taxon>Zingiberaceae</taxon>
        <taxon>Zingiber</taxon>
    </lineage>
</organism>
<comment type="caution">
    <text evidence="5">The sequence shown here is derived from an EMBL/GenBank/DDBJ whole genome shotgun (WGS) entry which is preliminary data.</text>
</comment>
<evidence type="ECO:0000256" key="2">
    <source>
        <dbReference type="ARBA" id="ARBA00025796"/>
    </source>
</evidence>
<accession>A0A8J5C684</accession>
<dbReference type="PANTHER" id="PTHR38366">
    <property type="entry name" value="NAD-DEPENDENT PROTEIN DEACETYLASE HST1-LIKE PROTEIN"/>
    <property type="match status" value="1"/>
</dbReference>
<keyword evidence="1" id="KW-0341">Growth regulation</keyword>
<feature type="region of interest" description="Disordered" evidence="4">
    <location>
        <begin position="252"/>
        <end position="271"/>
    </location>
</feature>
<sequence length="307" mass="34938">MDVSERGDYGEIQMLLKLIEHPHDEQQGMEKYAGLPRGPPLGLWPPPTRAQLYVHFFCFSLAHSIIDEDLLRLDASQVAACGRQLLPIPSKKRFVSRTLMHPTYSVSRYIDRLVVDEEIEKMEGVVVEEKEALLLHDMLRGILAIGTLGQFEDPFLLDPPYDIEEPVQQQEEVAAPAVKPEQLVNNKEEDQKAATLIEVEAKLLREDWPLLREDKEGRERGRTTLADLFAADPMAKEECNNNSGIKQLHQVKKKKTRDPIKSCTNSSNKNNKLQKKLMTRLLKKKKIHPENLNMGGEAGVQRSSLVY</sequence>
<dbReference type="Proteomes" id="UP000734854">
    <property type="component" value="Unassembled WGS sequence"/>
</dbReference>
<evidence type="ECO:0000313" key="5">
    <source>
        <dbReference type="EMBL" id="KAG6467945.1"/>
    </source>
</evidence>